<proteinExistence type="predicted"/>
<evidence type="ECO:0000256" key="1">
    <source>
        <dbReference type="SAM" id="Coils"/>
    </source>
</evidence>
<feature type="compositionally biased region" description="Polar residues" evidence="2">
    <location>
        <begin position="1"/>
        <end position="14"/>
    </location>
</feature>
<accession>A0A6P8QWX6</accession>
<keyword evidence="3" id="KW-1185">Reference proteome</keyword>
<dbReference type="OrthoDB" id="9940536at2759"/>
<dbReference type="GeneID" id="117355969"/>
<dbReference type="FunCoup" id="A0A6P8QWX6">
    <property type="interactions" value="42"/>
</dbReference>
<dbReference type="AlphaFoldDB" id="A0A6P8QWX6"/>
<dbReference type="PANTHER" id="PTHR10104">
    <property type="entry name" value="STATHMIN"/>
    <property type="match status" value="1"/>
</dbReference>
<dbReference type="GO" id="GO:0031110">
    <property type="term" value="P:regulation of microtubule polymerization or depolymerization"/>
    <property type="evidence" value="ECO:0007669"/>
    <property type="project" value="InterPro"/>
</dbReference>
<keyword evidence="1" id="KW-0175">Coiled coil</keyword>
<feature type="coiled-coil region" evidence="1">
    <location>
        <begin position="160"/>
        <end position="195"/>
    </location>
</feature>
<dbReference type="Proteomes" id="UP000515159">
    <property type="component" value="Chromosome 2"/>
</dbReference>
<name>A0A6P8QWX6_GEOSA</name>
<evidence type="ECO:0000313" key="3">
    <source>
        <dbReference type="Proteomes" id="UP000515159"/>
    </source>
</evidence>
<protein>
    <submittedName>
        <fullName evidence="4">Stathmin domain-containing protein 1</fullName>
    </submittedName>
</protein>
<evidence type="ECO:0000313" key="4">
    <source>
        <dbReference type="RefSeq" id="XP_033791056.1"/>
    </source>
</evidence>
<feature type="compositionally biased region" description="Basic and acidic residues" evidence="2">
    <location>
        <begin position="234"/>
        <end position="243"/>
    </location>
</feature>
<sequence>MGCRGSTTVRTTGDSRSRLNRGKSKVNHDSLHRQVGPSVRDGSALSKGTMDSGVGLEDEPALGDVPGAVTSMLSVRGSKNAVNAGSMLFGDGLNNKYGNLQERERQTSSDILKELMLQGIIQSETRFVRNGEAYDVMVETSEKPLRKPPVKLEKLKIKKKKKTTLTREDIENKMKAAEERRKVKEEALKKRLRSERPFPASTLQSIDELRGEEWSLAEEGLEDAASTQPMTSERPLEGSKSAKEALQAHQETSSNFEDIDEIGALESDITYNRQYDTRSDLMDDIF</sequence>
<dbReference type="InParanoid" id="A0A6P8QWX6"/>
<feature type="region of interest" description="Disordered" evidence="2">
    <location>
        <begin position="219"/>
        <end position="255"/>
    </location>
</feature>
<dbReference type="InterPro" id="IPR000956">
    <property type="entry name" value="Stathmin_fam"/>
</dbReference>
<feature type="region of interest" description="Disordered" evidence="2">
    <location>
        <begin position="1"/>
        <end position="58"/>
    </location>
</feature>
<dbReference type="CTD" id="401236"/>
<gene>
    <name evidence="4" type="primary">STMND1</name>
</gene>
<evidence type="ECO:0000256" key="2">
    <source>
        <dbReference type="SAM" id="MobiDB-lite"/>
    </source>
</evidence>
<dbReference type="PANTHER" id="PTHR10104:SF20">
    <property type="entry name" value="STATHMIN DOMAIN-CONTAINING PROTEIN 1"/>
    <property type="match status" value="1"/>
</dbReference>
<dbReference type="RefSeq" id="XP_033791056.1">
    <property type="nucleotide sequence ID" value="XM_033935165.1"/>
</dbReference>
<dbReference type="PROSITE" id="PS51663">
    <property type="entry name" value="STATHMIN_3"/>
    <property type="match status" value="1"/>
</dbReference>
<dbReference type="KEGG" id="gsh:117355969"/>
<reference evidence="4" key="1">
    <citation type="submission" date="2025-08" db="UniProtKB">
        <authorList>
            <consortium name="RefSeq"/>
        </authorList>
    </citation>
    <scope>IDENTIFICATION</scope>
</reference>
<organism evidence="3 4">
    <name type="scientific">Geotrypetes seraphini</name>
    <name type="common">Gaboon caecilian</name>
    <name type="synonym">Caecilia seraphini</name>
    <dbReference type="NCBI Taxonomy" id="260995"/>
    <lineage>
        <taxon>Eukaryota</taxon>
        <taxon>Metazoa</taxon>
        <taxon>Chordata</taxon>
        <taxon>Craniata</taxon>
        <taxon>Vertebrata</taxon>
        <taxon>Euteleostomi</taxon>
        <taxon>Amphibia</taxon>
        <taxon>Gymnophiona</taxon>
        <taxon>Geotrypetes</taxon>
    </lineage>
</organism>